<organism evidence="11 12">
    <name type="scientific">Marivita lacus</name>
    <dbReference type="NCBI Taxonomy" id="1323742"/>
    <lineage>
        <taxon>Bacteria</taxon>
        <taxon>Pseudomonadati</taxon>
        <taxon>Pseudomonadota</taxon>
        <taxon>Alphaproteobacteria</taxon>
        <taxon>Rhodobacterales</taxon>
        <taxon>Roseobacteraceae</taxon>
        <taxon>Marivita</taxon>
    </lineage>
</organism>
<keyword evidence="4" id="KW-0812">Transmembrane</keyword>
<evidence type="ECO:0000256" key="4">
    <source>
        <dbReference type="ARBA" id="ARBA00022692"/>
    </source>
</evidence>
<gene>
    <name evidence="11" type="ORF">GCM10011363_26580</name>
</gene>
<sequence length="237" mass="25058">MSDQTTPPIDPEDDDDRVLAAEYTLGLLPDTERTAFEARMASDADLRAEVIAWHEQFATVILDEVDEVAPSAQVAKRLQTRLFKPEKRSFWQQIWPYGLGGVAAALALWLAVSSGLITPEEDALRADLVAELAPTPDGEGLVIRADVDTSRGAVQVIRAAGTPPEGRVFELWLIAGDAAPVSLGLLRDDTSTIIDLPQEVLALMPGAVLAVSDEPPGGSPTGAPTGAVRAAGQLTSS</sequence>
<proteinExistence type="predicted"/>
<feature type="domain" description="Anti-sigma K factor RskA C-terminal" evidence="10">
    <location>
        <begin position="101"/>
        <end position="228"/>
    </location>
</feature>
<dbReference type="Pfam" id="PF10099">
    <property type="entry name" value="RskA_C"/>
    <property type="match status" value="1"/>
</dbReference>
<dbReference type="PANTHER" id="PTHR37461">
    <property type="entry name" value="ANTI-SIGMA-K FACTOR RSKA"/>
    <property type="match status" value="1"/>
</dbReference>
<reference evidence="12" key="1">
    <citation type="journal article" date="2019" name="Int. J. Syst. Evol. Microbiol.">
        <title>The Global Catalogue of Microorganisms (GCM) 10K type strain sequencing project: providing services to taxonomists for standard genome sequencing and annotation.</title>
        <authorList>
            <consortium name="The Broad Institute Genomics Platform"/>
            <consortium name="The Broad Institute Genome Sequencing Center for Infectious Disease"/>
            <person name="Wu L."/>
            <person name="Ma J."/>
        </authorList>
    </citation>
    <scope>NUCLEOTIDE SEQUENCE [LARGE SCALE GENOMIC DNA]</scope>
    <source>
        <strain evidence="12">CGMCC 1.12478</strain>
    </source>
</reference>
<dbReference type="InterPro" id="IPR051474">
    <property type="entry name" value="Anti-sigma-K/W_factor"/>
</dbReference>
<protein>
    <recommendedName>
        <fullName evidence="8">Regulator of SigK</fullName>
    </recommendedName>
    <alternativeName>
        <fullName evidence="7">Sigma-K anti-sigma factor RskA</fullName>
    </alternativeName>
</protein>
<dbReference type="InterPro" id="IPR041916">
    <property type="entry name" value="Anti_sigma_zinc_sf"/>
</dbReference>
<evidence type="ECO:0000313" key="12">
    <source>
        <dbReference type="Proteomes" id="UP000645462"/>
    </source>
</evidence>
<dbReference type="PANTHER" id="PTHR37461:SF1">
    <property type="entry name" value="ANTI-SIGMA-K FACTOR RSKA"/>
    <property type="match status" value="1"/>
</dbReference>
<dbReference type="InterPro" id="IPR018764">
    <property type="entry name" value="RskA_C"/>
</dbReference>
<keyword evidence="5" id="KW-1133">Transmembrane helix</keyword>
<dbReference type="Gene3D" id="1.10.10.1320">
    <property type="entry name" value="Anti-sigma factor, zinc-finger domain"/>
    <property type="match status" value="1"/>
</dbReference>
<accession>A0ABQ1KV91</accession>
<evidence type="ECO:0000256" key="2">
    <source>
        <dbReference type="ARBA" id="ARBA00004236"/>
    </source>
</evidence>
<keyword evidence="6" id="KW-0472">Membrane</keyword>
<evidence type="ECO:0000256" key="3">
    <source>
        <dbReference type="ARBA" id="ARBA00022475"/>
    </source>
</evidence>
<name>A0ABQ1KV91_9RHOB</name>
<evidence type="ECO:0000256" key="5">
    <source>
        <dbReference type="ARBA" id="ARBA00022989"/>
    </source>
</evidence>
<comment type="subcellular location">
    <subcellularLocation>
        <location evidence="2">Cell membrane</location>
    </subcellularLocation>
    <subcellularLocation>
        <location evidence="1">Membrane</location>
        <topology evidence="1">Single-pass membrane protein</topology>
    </subcellularLocation>
</comment>
<keyword evidence="12" id="KW-1185">Reference proteome</keyword>
<dbReference type="Proteomes" id="UP000645462">
    <property type="component" value="Unassembled WGS sequence"/>
</dbReference>
<comment type="caution">
    <text evidence="11">The sequence shown here is derived from an EMBL/GenBank/DDBJ whole genome shotgun (WGS) entry which is preliminary data.</text>
</comment>
<evidence type="ECO:0000259" key="10">
    <source>
        <dbReference type="Pfam" id="PF10099"/>
    </source>
</evidence>
<evidence type="ECO:0000256" key="1">
    <source>
        <dbReference type="ARBA" id="ARBA00004167"/>
    </source>
</evidence>
<feature type="region of interest" description="Disordered" evidence="9">
    <location>
        <begin position="212"/>
        <end position="237"/>
    </location>
</feature>
<evidence type="ECO:0000256" key="6">
    <source>
        <dbReference type="ARBA" id="ARBA00023136"/>
    </source>
</evidence>
<keyword evidence="3" id="KW-1003">Cell membrane</keyword>
<evidence type="ECO:0000256" key="9">
    <source>
        <dbReference type="SAM" id="MobiDB-lite"/>
    </source>
</evidence>
<dbReference type="EMBL" id="BMFC01000006">
    <property type="protein sequence ID" value="GGC08573.1"/>
    <property type="molecule type" value="Genomic_DNA"/>
</dbReference>
<evidence type="ECO:0000313" key="11">
    <source>
        <dbReference type="EMBL" id="GGC08573.1"/>
    </source>
</evidence>
<dbReference type="RefSeq" id="WP_188482543.1">
    <property type="nucleotide sequence ID" value="NZ_BMFC01000006.1"/>
</dbReference>
<evidence type="ECO:0000256" key="8">
    <source>
        <dbReference type="ARBA" id="ARBA00030803"/>
    </source>
</evidence>
<evidence type="ECO:0000256" key="7">
    <source>
        <dbReference type="ARBA" id="ARBA00029829"/>
    </source>
</evidence>